<reference evidence="5 6" key="1">
    <citation type="submission" date="2019-03" db="EMBL/GenBank/DDBJ databases">
        <title>Genomic Encyclopedia of Type Strains, Phase IV (KMG-IV): sequencing the most valuable type-strain genomes for metagenomic binning, comparative biology and taxonomic classification.</title>
        <authorList>
            <person name="Goeker M."/>
        </authorList>
    </citation>
    <scope>NUCLEOTIDE SEQUENCE [LARGE SCALE GENOMIC DNA]</scope>
    <source>
        <strain evidence="5 6">DSM 25287</strain>
    </source>
</reference>
<proteinExistence type="predicted"/>
<dbReference type="OrthoDB" id="9784774at2"/>
<evidence type="ECO:0000256" key="2">
    <source>
        <dbReference type="PIRSR" id="PIRSR601310-3"/>
    </source>
</evidence>
<dbReference type="CDD" id="cd01277">
    <property type="entry name" value="HINT_subgroup"/>
    <property type="match status" value="1"/>
</dbReference>
<evidence type="ECO:0000259" key="4">
    <source>
        <dbReference type="PROSITE" id="PS51084"/>
    </source>
</evidence>
<comment type="caution">
    <text evidence="5">The sequence shown here is derived from an EMBL/GenBank/DDBJ whole genome shotgun (WGS) entry which is preliminary data.</text>
</comment>
<sequence length="139" mass="14908">MSAVDNCVFCKIVKGELPAVKLFEDADALAFMDVFPASVGHALVICRDHHANLLDMPDDGLAATAVVARRIAQAIMTALRPDGFQIRQFNGAAAGQTVFHYHVHIVPVHQGVGAPAHGRERSDPHVLEELAARIRAALA</sequence>
<feature type="short sequence motif" description="Histidine triad motif" evidence="2 3">
    <location>
        <begin position="100"/>
        <end position="104"/>
    </location>
</feature>
<dbReference type="Proteomes" id="UP000295765">
    <property type="component" value="Unassembled WGS sequence"/>
</dbReference>
<organism evidence="5 6">
    <name type="scientific">Plasticicumulans lactativorans</name>
    <dbReference type="NCBI Taxonomy" id="1133106"/>
    <lineage>
        <taxon>Bacteria</taxon>
        <taxon>Pseudomonadati</taxon>
        <taxon>Pseudomonadota</taxon>
        <taxon>Gammaproteobacteria</taxon>
        <taxon>Candidatus Competibacteraceae</taxon>
        <taxon>Plasticicumulans</taxon>
    </lineage>
</organism>
<dbReference type="PANTHER" id="PTHR46648:SF1">
    <property type="entry name" value="ADENOSINE 5'-MONOPHOSPHORAMIDASE HNT1"/>
    <property type="match status" value="1"/>
</dbReference>
<dbReference type="InterPro" id="IPR001310">
    <property type="entry name" value="Histidine_triad_HIT"/>
</dbReference>
<dbReference type="Pfam" id="PF01230">
    <property type="entry name" value="HIT"/>
    <property type="match status" value="1"/>
</dbReference>
<dbReference type="GO" id="GO:0003824">
    <property type="term" value="F:catalytic activity"/>
    <property type="evidence" value="ECO:0007669"/>
    <property type="project" value="InterPro"/>
</dbReference>
<evidence type="ECO:0000313" key="6">
    <source>
        <dbReference type="Proteomes" id="UP000295765"/>
    </source>
</evidence>
<protein>
    <submittedName>
        <fullName evidence="5">Histidine triad (HIT) family protein</fullName>
    </submittedName>
</protein>
<dbReference type="EMBL" id="SLWY01000004">
    <property type="protein sequence ID" value="TCO82756.1"/>
    <property type="molecule type" value="Genomic_DNA"/>
</dbReference>
<name>A0A4R2L7X3_9GAMM</name>
<evidence type="ECO:0000256" key="3">
    <source>
        <dbReference type="PROSITE-ProRule" id="PRU00464"/>
    </source>
</evidence>
<gene>
    <name evidence="5" type="ORF">EV699_104148</name>
</gene>
<dbReference type="InterPro" id="IPR039384">
    <property type="entry name" value="HINT"/>
</dbReference>
<dbReference type="RefSeq" id="WP_132539301.1">
    <property type="nucleotide sequence ID" value="NZ_SLWY01000004.1"/>
</dbReference>
<dbReference type="InterPro" id="IPR011146">
    <property type="entry name" value="HIT-like"/>
</dbReference>
<dbReference type="GO" id="GO:0009117">
    <property type="term" value="P:nucleotide metabolic process"/>
    <property type="evidence" value="ECO:0007669"/>
    <property type="project" value="TreeGrafter"/>
</dbReference>
<dbReference type="PROSITE" id="PS51084">
    <property type="entry name" value="HIT_2"/>
    <property type="match status" value="1"/>
</dbReference>
<dbReference type="Gene3D" id="3.30.428.10">
    <property type="entry name" value="HIT-like"/>
    <property type="match status" value="1"/>
</dbReference>
<dbReference type="PANTHER" id="PTHR46648">
    <property type="entry name" value="HIT FAMILY PROTEIN 1"/>
    <property type="match status" value="1"/>
</dbReference>
<feature type="active site" description="Tele-AMP-histidine intermediate" evidence="1">
    <location>
        <position position="102"/>
    </location>
</feature>
<keyword evidence="6" id="KW-1185">Reference proteome</keyword>
<feature type="domain" description="HIT" evidence="4">
    <location>
        <begin position="8"/>
        <end position="117"/>
    </location>
</feature>
<accession>A0A4R2L7X3</accession>
<dbReference type="PRINTS" id="PR00332">
    <property type="entry name" value="HISTRIAD"/>
</dbReference>
<dbReference type="AlphaFoldDB" id="A0A4R2L7X3"/>
<evidence type="ECO:0000313" key="5">
    <source>
        <dbReference type="EMBL" id="TCO82756.1"/>
    </source>
</evidence>
<evidence type="ECO:0000256" key="1">
    <source>
        <dbReference type="PIRSR" id="PIRSR601310-1"/>
    </source>
</evidence>
<dbReference type="InterPro" id="IPR036265">
    <property type="entry name" value="HIT-like_sf"/>
</dbReference>
<dbReference type="SUPFAM" id="SSF54197">
    <property type="entry name" value="HIT-like"/>
    <property type="match status" value="1"/>
</dbReference>